<dbReference type="PANTHER" id="PTHR22916:SF3">
    <property type="entry name" value="UDP-GLCNAC:BETAGAL BETA-1,3-N-ACETYLGLUCOSAMINYLTRANSFERASE-LIKE PROTEIN 1"/>
    <property type="match status" value="1"/>
</dbReference>
<dbReference type="Proteomes" id="UP001142444">
    <property type="component" value="Unassembled WGS sequence"/>
</dbReference>
<comment type="caution">
    <text evidence="2">The sequence shown here is derived from an EMBL/GenBank/DDBJ whole genome shotgun (WGS) entry which is preliminary data.</text>
</comment>
<dbReference type="EMBL" id="JAPHVQ010000010">
    <property type="protein sequence ID" value="MDE8035440.1"/>
    <property type="molecule type" value="Genomic_DNA"/>
</dbReference>
<dbReference type="InterPro" id="IPR029044">
    <property type="entry name" value="Nucleotide-diphossugar_trans"/>
</dbReference>
<name>A0A9X4G8G8_ACTEU</name>
<proteinExistence type="predicted"/>
<reference evidence="2" key="1">
    <citation type="submission" date="2022-11" db="EMBL/GenBank/DDBJ databases">
        <authorList>
            <person name="Kamali M."/>
            <person name="Peak L."/>
            <person name="Go Y.Y."/>
            <person name="Balasuriya U.B.R."/>
            <person name="Carossino M."/>
        </authorList>
    </citation>
    <scope>NUCLEOTIDE SEQUENCE</scope>
    <source>
        <strain evidence="2">4524</strain>
    </source>
</reference>
<organism evidence="2 3">
    <name type="scientific">Actinobacillus equuli subsp. equuli</name>
    <dbReference type="NCBI Taxonomy" id="202947"/>
    <lineage>
        <taxon>Bacteria</taxon>
        <taxon>Pseudomonadati</taxon>
        <taxon>Pseudomonadota</taxon>
        <taxon>Gammaproteobacteria</taxon>
        <taxon>Pasteurellales</taxon>
        <taxon>Pasteurellaceae</taxon>
        <taxon>Actinobacillus</taxon>
    </lineage>
</organism>
<keyword evidence="3" id="KW-1185">Reference proteome</keyword>
<gene>
    <name evidence="2" type="ORF">OQ257_09735</name>
</gene>
<dbReference type="GO" id="GO:0016758">
    <property type="term" value="F:hexosyltransferase activity"/>
    <property type="evidence" value="ECO:0007669"/>
    <property type="project" value="UniProtKB-ARBA"/>
</dbReference>
<dbReference type="PANTHER" id="PTHR22916">
    <property type="entry name" value="GLYCOSYLTRANSFERASE"/>
    <property type="match status" value="1"/>
</dbReference>
<dbReference type="CDD" id="cd00761">
    <property type="entry name" value="Glyco_tranf_GTA_type"/>
    <property type="match status" value="1"/>
</dbReference>
<dbReference type="Gene3D" id="3.90.550.10">
    <property type="entry name" value="Spore Coat Polysaccharide Biosynthesis Protein SpsA, Chain A"/>
    <property type="match status" value="1"/>
</dbReference>
<dbReference type="RefSeq" id="WP_275218310.1">
    <property type="nucleotide sequence ID" value="NZ_JAPHVQ010000010.1"/>
</dbReference>
<evidence type="ECO:0000313" key="2">
    <source>
        <dbReference type="EMBL" id="MDE8035440.1"/>
    </source>
</evidence>
<feature type="domain" description="Glycosyltransferase 2-like" evidence="1">
    <location>
        <begin position="106"/>
        <end position="233"/>
    </location>
</feature>
<accession>A0A9X4G8G8</accession>
<reference evidence="2" key="2">
    <citation type="journal article" date="2023" name="Pathogens">
        <title>Pathological Features and Genomic Characterization of an Actinobacillus equuli subsp. equuli Bearing Unique Virulence-Associated Genes from an Adult Horse with Pleuropneumonia.</title>
        <authorList>
            <person name="Kamali M."/>
            <person name="Carossino M."/>
            <person name="Del Piero F."/>
            <person name="Peak L."/>
            <person name="Mitchell M.S."/>
            <person name="Willette J."/>
            <person name="Baker R."/>
            <person name="Li F."/>
            <person name="Kenez A."/>
            <person name="Balasuriya U.B.R."/>
            <person name="Go Y.Y."/>
        </authorList>
    </citation>
    <scope>NUCLEOTIDE SEQUENCE</scope>
    <source>
        <strain evidence="2">4524</strain>
    </source>
</reference>
<evidence type="ECO:0000313" key="3">
    <source>
        <dbReference type="Proteomes" id="UP001142444"/>
    </source>
</evidence>
<protein>
    <submittedName>
        <fullName evidence="2">Glycosyltransferase family 2 protein</fullName>
    </submittedName>
</protein>
<dbReference type="SUPFAM" id="SSF53448">
    <property type="entry name" value="Nucleotide-diphospho-sugar transferases"/>
    <property type="match status" value="2"/>
</dbReference>
<sequence>MSLKNRIDDHMVTFLDARKLYNSGKYKDALYTYLKLANIYGSDIVNIELEKCRNKLGNINENTTSLEELIIKKDVLSSNNDILSLIKQVDNYYNSSQNLKNKPLVSVIITSHNTEKYIESSINSILEQSYDKIEIIVVDDNSTDKTVVILDRLSKFYKNLKFIQLNSNLGTYYAKNIGILNSKGDIIFFHDSDDICHRNRIELSLKALEDKEGAIAVRSAYARINPNNLQVVQVDSLDYKLGLITLGVKREVFNKIGFFNCTTKASDDEFFNRLKNYYKKDKIAEIMQPLYFNTMREGSLISDMVDWTGENYIYQNTSLSRSNYVKVFKDFHSRNHIDFAEKFIFPNIRDILPVESDMTKLSNPSIPVYINICSIPQREQKLQKVIEVLLNQCDFIHVYLDGYKQVPSFLKHKKITVIQSSGSESLRDNGKFILLEELVSQNKDGYYFTVDDDINYPLDYVNTMIKKLNYYHDSVVLGVHGVIIPYNSDRYFSKRRKVFAFYRKLEMDKIVSLLGTGTVAFRVNKFHSFKLSNFYYTGMADIFFANECNKNKLPMITISRHDSWLYEMEKNTPTLFGEFKYDDTKQTQIMKVYGLDRYKSKNDFNISEELEALLPRLNALEFL</sequence>
<dbReference type="Pfam" id="PF00535">
    <property type="entry name" value="Glycos_transf_2"/>
    <property type="match status" value="1"/>
</dbReference>
<dbReference type="AlphaFoldDB" id="A0A9X4G8G8"/>
<evidence type="ECO:0000259" key="1">
    <source>
        <dbReference type="Pfam" id="PF00535"/>
    </source>
</evidence>
<dbReference type="InterPro" id="IPR001173">
    <property type="entry name" value="Glyco_trans_2-like"/>
</dbReference>